<dbReference type="KEGG" id="hir:HETIRDRAFT_122344"/>
<dbReference type="HOGENOM" id="CLU_2722534_0_0_1"/>
<name>W4KJP1_HETIT</name>
<keyword evidence="2" id="KW-1185">Reference proteome</keyword>
<accession>W4KJP1</accession>
<dbReference type="GeneID" id="20666781"/>
<organism evidence="1 2">
    <name type="scientific">Heterobasidion irregulare (strain TC 32-1)</name>
    <dbReference type="NCBI Taxonomy" id="747525"/>
    <lineage>
        <taxon>Eukaryota</taxon>
        <taxon>Fungi</taxon>
        <taxon>Dikarya</taxon>
        <taxon>Basidiomycota</taxon>
        <taxon>Agaricomycotina</taxon>
        <taxon>Agaricomycetes</taxon>
        <taxon>Russulales</taxon>
        <taxon>Bondarzewiaceae</taxon>
        <taxon>Heterobasidion</taxon>
        <taxon>Heterobasidion annosum species complex</taxon>
    </lineage>
</organism>
<dbReference type="Proteomes" id="UP000030671">
    <property type="component" value="Unassembled WGS sequence"/>
</dbReference>
<dbReference type="EMBL" id="KI925455">
    <property type="protein sequence ID" value="ETW85914.1"/>
    <property type="molecule type" value="Genomic_DNA"/>
</dbReference>
<dbReference type="AlphaFoldDB" id="W4KJP1"/>
<reference evidence="1 2" key="1">
    <citation type="journal article" date="2012" name="New Phytol.">
        <title>Insight into trade-off between wood decay and parasitism from the genome of a fungal forest pathogen.</title>
        <authorList>
            <person name="Olson A."/>
            <person name="Aerts A."/>
            <person name="Asiegbu F."/>
            <person name="Belbahri L."/>
            <person name="Bouzid O."/>
            <person name="Broberg A."/>
            <person name="Canback B."/>
            <person name="Coutinho P.M."/>
            <person name="Cullen D."/>
            <person name="Dalman K."/>
            <person name="Deflorio G."/>
            <person name="van Diepen L.T."/>
            <person name="Dunand C."/>
            <person name="Duplessis S."/>
            <person name="Durling M."/>
            <person name="Gonthier P."/>
            <person name="Grimwood J."/>
            <person name="Fossdal C.G."/>
            <person name="Hansson D."/>
            <person name="Henrissat B."/>
            <person name="Hietala A."/>
            <person name="Himmelstrand K."/>
            <person name="Hoffmeister D."/>
            <person name="Hogberg N."/>
            <person name="James T.Y."/>
            <person name="Karlsson M."/>
            <person name="Kohler A."/>
            <person name="Kues U."/>
            <person name="Lee Y.H."/>
            <person name="Lin Y.C."/>
            <person name="Lind M."/>
            <person name="Lindquist E."/>
            <person name="Lombard V."/>
            <person name="Lucas S."/>
            <person name="Lunden K."/>
            <person name="Morin E."/>
            <person name="Murat C."/>
            <person name="Park J."/>
            <person name="Raffaello T."/>
            <person name="Rouze P."/>
            <person name="Salamov A."/>
            <person name="Schmutz J."/>
            <person name="Solheim H."/>
            <person name="Stahlberg J."/>
            <person name="Velez H."/>
            <person name="de Vries R.P."/>
            <person name="Wiebenga A."/>
            <person name="Woodward S."/>
            <person name="Yakovlev I."/>
            <person name="Garbelotto M."/>
            <person name="Martin F."/>
            <person name="Grigoriev I.V."/>
            <person name="Stenlid J."/>
        </authorList>
    </citation>
    <scope>NUCLEOTIDE SEQUENCE [LARGE SCALE GENOMIC DNA]</scope>
    <source>
        <strain evidence="1 2">TC 32-1</strain>
    </source>
</reference>
<dbReference type="RefSeq" id="XP_009542720.1">
    <property type="nucleotide sequence ID" value="XM_009544425.1"/>
</dbReference>
<evidence type="ECO:0000313" key="2">
    <source>
        <dbReference type="Proteomes" id="UP000030671"/>
    </source>
</evidence>
<evidence type="ECO:0000313" key="1">
    <source>
        <dbReference type="EMBL" id="ETW85914.1"/>
    </source>
</evidence>
<protein>
    <submittedName>
        <fullName evidence="1">Uncharacterized protein</fullName>
    </submittedName>
</protein>
<proteinExistence type="predicted"/>
<dbReference type="InParanoid" id="W4KJP1"/>
<sequence length="72" mass="7477">MSLLRANPFPHSSHPCCCCCCCCPFSTGPATSPPRFFRPCDLLAVDTLPTAAAAPAVDVDACGCCVCKAVRV</sequence>
<gene>
    <name evidence="1" type="ORF">HETIRDRAFT_122344</name>
</gene>